<evidence type="ECO:0000256" key="2">
    <source>
        <dbReference type="ARBA" id="ARBA00022977"/>
    </source>
</evidence>
<dbReference type="EMBL" id="JACBZS010000001">
    <property type="protein sequence ID" value="NYI72068.1"/>
    <property type="molecule type" value="Genomic_DNA"/>
</dbReference>
<keyword evidence="2" id="KW-0784">Thiamine biosynthesis</keyword>
<dbReference type="GO" id="GO:0005737">
    <property type="term" value="C:cytoplasm"/>
    <property type="evidence" value="ECO:0007669"/>
    <property type="project" value="TreeGrafter"/>
</dbReference>
<dbReference type="SUPFAM" id="SSF51905">
    <property type="entry name" value="FAD/NAD(P)-binding domain"/>
    <property type="match status" value="1"/>
</dbReference>
<dbReference type="SUPFAM" id="SSF54373">
    <property type="entry name" value="FAD-linked reductases, C-terminal domain"/>
    <property type="match status" value="1"/>
</dbReference>
<evidence type="ECO:0000256" key="4">
    <source>
        <dbReference type="ARBA" id="ARBA00049872"/>
    </source>
</evidence>
<name>A0A7Z0DAT9_9ACTN</name>
<dbReference type="Gene3D" id="3.50.50.60">
    <property type="entry name" value="FAD/NAD(P)-binding domain"/>
    <property type="match status" value="1"/>
</dbReference>
<proteinExistence type="predicted"/>
<protein>
    <recommendedName>
        <fullName evidence="5">glycine oxidase</fullName>
        <ecNumber evidence="5">1.4.3.19</ecNumber>
    </recommendedName>
</protein>
<comment type="pathway">
    <text evidence="1">Cofactor biosynthesis; thiamine diphosphate biosynthesis.</text>
</comment>
<dbReference type="Gene3D" id="3.30.9.10">
    <property type="entry name" value="D-Amino Acid Oxidase, subunit A, domain 2"/>
    <property type="match status" value="1"/>
</dbReference>
<evidence type="ECO:0000313" key="7">
    <source>
        <dbReference type="EMBL" id="NYI72068.1"/>
    </source>
</evidence>
<evidence type="ECO:0000256" key="3">
    <source>
        <dbReference type="ARBA" id="ARBA00023002"/>
    </source>
</evidence>
<dbReference type="NCBIfam" id="TIGR02352">
    <property type="entry name" value="thiamin_ThiO"/>
    <property type="match status" value="1"/>
</dbReference>
<organism evidence="7 8">
    <name type="scientific">Naumannella cuiyingiana</name>
    <dbReference type="NCBI Taxonomy" id="1347891"/>
    <lineage>
        <taxon>Bacteria</taxon>
        <taxon>Bacillati</taxon>
        <taxon>Actinomycetota</taxon>
        <taxon>Actinomycetes</taxon>
        <taxon>Propionibacteriales</taxon>
        <taxon>Propionibacteriaceae</taxon>
        <taxon>Naumannella</taxon>
    </lineage>
</organism>
<dbReference type="GO" id="GO:0043799">
    <property type="term" value="F:glycine oxidase activity"/>
    <property type="evidence" value="ECO:0007669"/>
    <property type="project" value="UniProtKB-EC"/>
</dbReference>
<reference evidence="7 8" key="1">
    <citation type="submission" date="2020-07" db="EMBL/GenBank/DDBJ databases">
        <title>Sequencing the genomes of 1000 actinobacteria strains.</title>
        <authorList>
            <person name="Klenk H.-P."/>
        </authorList>
    </citation>
    <scope>NUCLEOTIDE SEQUENCE [LARGE SCALE GENOMIC DNA]</scope>
    <source>
        <strain evidence="7 8">DSM 103164</strain>
    </source>
</reference>
<evidence type="ECO:0000259" key="6">
    <source>
        <dbReference type="Pfam" id="PF01266"/>
    </source>
</evidence>
<dbReference type="EC" id="1.4.3.19" evidence="5"/>
<evidence type="ECO:0000256" key="1">
    <source>
        <dbReference type="ARBA" id="ARBA00004948"/>
    </source>
</evidence>
<dbReference type="Proteomes" id="UP000527616">
    <property type="component" value="Unassembled WGS sequence"/>
</dbReference>
<dbReference type="GO" id="GO:0009228">
    <property type="term" value="P:thiamine biosynthetic process"/>
    <property type="evidence" value="ECO:0007669"/>
    <property type="project" value="UniProtKB-KW"/>
</dbReference>
<keyword evidence="3 7" id="KW-0560">Oxidoreductase</keyword>
<evidence type="ECO:0000256" key="5">
    <source>
        <dbReference type="ARBA" id="ARBA00050018"/>
    </source>
</evidence>
<dbReference type="PANTHER" id="PTHR13847:SF289">
    <property type="entry name" value="GLYCINE OXIDASE"/>
    <property type="match status" value="1"/>
</dbReference>
<dbReference type="UniPathway" id="UPA00060"/>
<dbReference type="AlphaFoldDB" id="A0A7Z0DAT9"/>
<dbReference type="InterPro" id="IPR012727">
    <property type="entry name" value="Gly_oxidase_ThiO"/>
</dbReference>
<sequence length="375" mass="39205">MDVVIIGDGLIGSAIAWRLAERGCTVSVIGTSSPAAASGVAAGMLAPVTEATFTDTAIVGLNLASLARFADFAAELEAASGLPAGLSREPTLSVAADADDVARLRDFAGFLTERGMIDSPELIVGRELRRREPLLAPTVRAGLPVERDWSVDNRRLWAALREAGGRAGVRRLSGRVVAAGGGYAELADGRTVRGDVAIVAAGAWSGTLELGFRLPVRPVKGVIARLRAGRVPRPRGTVRAFSSGFEVYLVPRVDGEIVIGASVEDVGFDDAATAGAVYELLRDARRVLPAAAEYAVDEISVGFRPATPDNLPFLGASPVDGLLLATGHYRNGVLLTPITADTISALVVDGELPEVARPFGWSRLAAPTRPETVRN</sequence>
<dbReference type="InterPro" id="IPR006076">
    <property type="entry name" value="FAD-dep_OxRdtase"/>
</dbReference>
<evidence type="ECO:0000313" key="8">
    <source>
        <dbReference type="Proteomes" id="UP000527616"/>
    </source>
</evidence>
<gene>
    <name evidence="7" type="ORF">GGQ54_002628</name>
</gene>
<feature type="domain" description="FAD dependent oxidoreductase" evidence="6">
    <location>
        <begin position="2"/>
        <end position="345"/>
    </location>
</feature>
<accession>A0A7Z0DAT9</accession>
<dbReference type="RefSeq" id="WP_179445811.1">
    <property type="nucleotide sequence ID" value="NZ_JACBZS010000001.1"/>
</dbReference>
<comment type="catalytic activity">
    <reaction evidence="4">
        <text>glycine + O2 + H2O = glyoxylate + H2O2 + NH4(+)</text>
        <dbReference type="Rhea" id="RHEA:11532"/>
        <dbReference type="ChEBI" id="CHEBI:15377"/>
        <dbReference type="ChEBI" id="CHEBI:15379"/>
        <dbReference type="ChEBI" id="CHEBI:16240"/>
        <dbReference type="ChEBI" id="CHEBI:28938"/>
        <dbReference type="ChEBI" id="CHEBI:36655"/>
        <dbReference type="ChEBI" id="CHEBI:57305"/>
        <dbReference type="EC" id="1.4.3.19"/>
    </reaction>
</comment>
<dbReference type="GO" id="GO:0050660">
    <property type="term" value="F:flavin adenine dinucleotide binding"/>
    <property type="evidence" value="ECO:0007669"/>
    <property type="project" value="InterPro"/>
</dbReference>
<comment type="caution">
    <text evidence="7">The sequence shown here is derived from an EMBL/GenBank/DDBJ whole genome shotgun (WGS) entry which is preliminary data.</text>
</comment>
<keyword evidence="8" id="KW-1185">Reference proteome</keyword>
<dbReference type="PANTHER" id="PTHR13847">
    <property type="entry name" value="SARCOSINE DEHYDROGENASE-RELATED"/>
    <property type="match status" value="1"/>
</dbReference>
<dbReference type="GO" id="GO:0009229">
    <property type="term" value="P:thiamine diphosphate biosynthetic process"/>
    <property type="evidence" value="ECO:0007669"/>
    <property type="project" value="UniProtKB-UniPathway"/>
</dbReference>
<dbReference type="Pfam" id="PF01266">
    <property type="entry name" value="DAO"/>
    <property type="match status" value="1"/>
</dbReference>
<dbReference type="InterPro" id="IPR036188">
    <property type="entry name" value="FAD/NAD-bd_sf"/>
</dbReference>